<dbReference type="Proteomes" id="UP000250796">
    <property type="component" value="Chromosome MESINF"/>
</dbReference>
<dbReference type="RefSeq" id="WP_169700125.1">
    <property type="nucleotide sequence ID" value="NZ_LS974202.1"/>
</dbReference>
<dbReference type="GO" id="GO:0016787">
    <property type="term" value="F:hydrolase activity"/>
    <property type="evidence" value="ECO:0007669"/>
    <property type="project" value="UniProtKB-KW"/>
</dbReference>
<accession>A0A7Z7LHE0</accession>
<dbReference type="AlphaFoldDB" id="A0A7Z7LHE0"/>
<dbReference type="InterPro" id="IPR000073">
    <property type="entry name" value="AB_hydrolase_1"/>
</dbReference>
<evidence type="ECO:0000313" key="2">
    <source>
        <dbReference type="EMBL" id="SSC13941.1"/>
    </source>
</evidence>
<keyword evidence="2" id="KW-0378">Hydrolase</keyword>
<dbReference type="Gene3D" id="3.40.50.1820">
    <property type="entry name" value="alpha/beta hydrolase"/>
    <property type="match status" value="1"/>
</dbReference>
<proteinExistence type="predicted"/>
<name>A0A7Z7LHE0_9BACT</name>
<gene>
    <name evidence="2" type="ORF">MESINF_2501</name>
</gene>
<dbReference type="PANTHER" id="PTHR43194:SF2">
    <property type="entry name" value="PEROXISOMAL MEMBRANE PROTEIN LPX1"/>
    <property type="match status" value="1"/>
</dbReference>
<evidence type="ECO:0000259" key="1">
    <source>
        <dbReference type="Pfam" id="PF12697"/>
    </source>
</evidence>
<dbReference type="GO" id="GO:0016746">
    <property type="term" value="F:acyltransferase activity"/>
    <property type="evidence" value="ECO:0007669"/>
    <property type="project" value="UniProtKB-KW"/>
</dbReference>
<dbReference type="EMBL" id="LS974202">
    <property type="protein sequence ID" value="SSC13941.1"/>
    <property type="molecule type" value="Genomic_DNA"/>
</dbReference>
<sequence>MEQPQSRYVKVLDKKLHYLEAGKPGGIPMVFVHGNFASGKWFEPAMELLPESYHTFALDLPNFGRSDRTEEVSIDNYGKHVVDFIKQLELEGVILVGHSLGGAVVQNVMVRRPDLLSRVVLIDPAPPDGLKTPPEVYPFLDMYRSNRELLKKALIGTMPTRPVDEFTELLVDEALLMDPKCFTENACALEKYNYSEELKGIEIPVLVIVGRKDILITEEMAKGFEKILHTVHVSVLENYGHSINVENPGLFVEMLLEFTSK</sequence>
<organism evidence="2 3">
    <name type="scientific">Mesotoga infera</name>
    <dbReference type="NCBI Taxonomy" id="1236046"/>
    <lineage>
        <taxon>Bacteria</taxon>
        <taxon>Thermotogati</taxon>
        <taxon>Thermotogota</taxon>
        <taxon>Thermotogae</taxon>
        <taxon>Kosmotogales</taxon>
        <taxon>Kosmotogaceae</taxon>
        <taxon>Mesotoga</taxon>
    </lineage>
</organism>
<dbReference type="PANTHER" id="PTHR43194">
    <property type="entry name" value="HYDROLASE ALPHA/BETA FOLD FAMILY"/>
    <property type="match status" value="1"/>
</dbReference>
<dbReference type="InterPro" id="IPR050228">
    <property type="entry name" value="Carboxylesterase_BioH"/>
</dbReference>
<keyword evidence="3" id="KW-1185">Reference proteome</keyword>
<dbReference type="SUPFAM" id="SSF53474">
    <property type="entry name" value="alpha/beta-Hydrolases"/>
    <property type="match status" value="1"/>
</dbReference>
<dbReference type="Pfam" id="PF12697">
    <property type="entry name" value="Abhydrolase_6"/>
    <property type="match status" value="1"/>
</dbReference>
<keyword evidence="2" id="KW-0808">Transferase</keyword>
<dbReference type="PRINTS" id="PR00111">
    <property type="entry name" value="ABHYDROLASE"/>
</dbReference>
<reference evidence="2 3" key="1">
    <citation type="submission" date="2017-01" db="EMBL/GenBank/DDBJ databases">
        <authorList>
            <person name="Erauso G."/>
        </authorList>
    </citation>
    <scope>NUCLEOTIDE SEQUENCE [LARGE SCALE GENOMIC DNA]</scope>
    <source>
        <strain evidence="2">MESINF1</strain>
    </source>
</reference>
<keyword evidence="2" id="KW-0012">Acyltransferase</keyword>
<feature type="domain" description="AB hydrolase-1" evidence="1">
    <location>
        <begin position="29"/>
        <end position="253"/>
    </location>
</feature>
<protein>
    <submittedName>
        <fullName evidence="2">Hydrolase or acyltransferase of alpha/beta superfamily</fullName>
    </submittedName>
</protein>
<dbReference type="KEGG" id="minf:MESINF_2501"/>
<dbReference type="InterPro" id="IPR029058">
    <property type="entry name" value="AB_hydrolase_fold"/>
</dbReference>
<evidence type="ECO:0000313" key="3">
    <source>
        <dbReference type="Proteomes" id="UP000250796"/>
    </source>
</evidence>